<accession>K4LLI2</accession>
<dbReference type="RefSeq" id="WP_015051651.1">
    <property type="nucleotide sequence ID" value="NC_018870.1"/>
</dbReference>
<reference evidence="1 2" key="1">
    <citation type="journal article" date="2012" name="BMC Genomics">
        <title>Genome-guided analysis of physiological and morphological traits of the fermentative acetate oxidizer Thermacetogenium phaeum.</title>
        <authorList>
            <person name="Oehler D."/>
            <person name="Poehlein A."/>
            <person name="Leimbach A."/>
            <person name="Muller N."/>
            <person name="Daniel R."/>
            <person name="Gottschalk G."/>
            <person name="Schink B."/>
        </authorList>
    </citation>
    <scope>NUCLEOTIDE SEQUENCE [LARGE SCALE GENOMIC DNA]</scope>
    <source>
        <strain evidence="2">ATCC BAA-254 / DSM 26808 / PB</strain>
    </source>
</reference>
<dbReference type="KEGG" id="tpz:Tph_c26220"/>
<name>K4LLI2_THEPS</name>
<dbReference type="Proteomes" id="UP000000467">
    <property type="component" value="Chromosome"/>
</dbReference>
<dbReference type="OrthoDB" id="9780944at2"/>
<keyword evidence="2" id="KW-1185">Reference proteome</keyword>
<dbReference type="AlphaFoldDB" id="K4LLI2"/>
<evidence type="ECO:0000313" key="1">
    <source>
        <dbReference type="EMBL" id="AFV12790.1"/>
    </source>
</evidence>
<sequence>MKHVVSISLGSSKRNHRVEAEFLGEKFLIERIGTDGDMNSAIEMIRELDGKVDAFGMGGIDLYLVAGGRRYAIREAKKIASAARLTPIVDGSGLKNTLERRVITYLQDELGWTFAGRRALVVSGVDRFGIAEALWEAGCRTTYGDLIFAMGIPIPIRSLAALRLLAWMLLPVISQLPFKYLYPTGEKQESVTTKYESYYRENEIIAGDFHFIRKYMPPELPGKIIITNTVTKDDLEMLRERGVAVLITTTPELQGRSFGTNVMEGVLISILGKKADEVTPEDYGELLDRLQLKPRLEVLNNMEGEQSL</sequence>
<gene>
    <name evidence="1" type="ordered locus">Tph_c26220</name>
</gene>
<dbReference type="HOGENOM" id="CLU_1007311_0_0_9"/>
<organism evidence="1 2">
    <name type="scientific">Thermacetogenium phaeum (strain ATCC BAA-254 / DSM 26808 / PB)</name>
    <dbReference type="NCBI Taxonomy" id="1089553"/>
    <lineage>
        <taxon>Bacteria</taxon>
        <taxon>Bacillati</taxon>
        <taxon>Bacillota</taxon>
        <taxon>Clostridia</taxon>
        <taxon>Thermoanaerobacterales</taxon>
        <taxon>Thermoanaerobacteraceae</taxon>
        <taxon>Thermacetogenium</taxon>
    </lineage>
</organism>
<dbReference type="EMBL" id="CP003732">
    <property type="protein sequence ID" value="AFV12790.1"/>
    <property type="molecule type" value="Genomic_DNA"/>
</dbReference>
<protein>
    <recommendedName>
        <fullName evidence="3">Quinate 5-dehydrogenase</fullName>
    </recommendedName>
</protein>
<dbReference type="eggNOG" id="COG5322">
    <property type="taxonomic scope" value="Bacteria"/>
</dbReference>
<evidence type="ECO:0000313" key="2">
    <source>
        <dbReference type="Proteomes" id="UP000000467"/>
    </source>
</evidence>
<proteinExistence type="predicted"/>
<evidence type="ECO:0008006" key="3">
    <source>
        <dbReference type="Google" id="ProtNLM"/>
    </source>
</evidence>
<dbReference type="STRING" id="1089553.Tph_c26220"/>